<gene>
    <name evidence="1" type="ORF">GCM10022383_12760</name>
</gene>
<dbReference type="Proteomes" id="UP001501591">
    <property type="component" value="Unassembled WGS sequence"/>
</dbReference>
<sequence length="91" mass="9642">MTACSSLRVWTFDDPPVTDSRFRAPPIDYRLRGLIADILRPENDSASSRGMIREPIVNTGESGAEAGPPAVFSAVGAMWSDEASAAAGEVC</sequence>
<name>A0ABP7N6P5_9MICO</name>
<keyword evidence="2" id="KW-1185">Reference proteome</keyword>
<evidence type="ECO:0000313" key="1">
    <source>
        <dbReference type="EMBL" id="GAA3935838.1"/>
    </source>
</evidence>
<proteinExistence type="predicted"/>
<organism evidence="1 2">
    <name type="scientific">Microbacterium soli</name>
    <dbReference type="NCBI Taxonomy" id="446075"/>
    <lineage>
        <taxon>Bacteria</taxon>
        <taxon>Bacillati</taxon>
        <taxon>Actinomycetota</taxon>
        <taxon>Actinomycetes</taxon>
        <taxon>Micrococcales</taxon>
        <taxon>Microbacteriaceae</taxon>
        <taxon>Microbacterium</taxon>
    </lineage>
</organism>
<protein>
    <submittedName>
        <fullName evidence="1">Uncharacterized protein</fullName>
    </submittedName>
</protein>
<evidence type="ECO:0000313" key="2">
    <source>
        <dbReference type="Proteomes" id="UP001501591"/>
    </source>
</evidence>
<accession>A0ABP7N6P5</accession>
<reference evidence="2" key="1">
    <citation type="journal article" date="2019" name="Int. J. Syst. Evol. Microbiol.">
        <title>The Global Catalogue of Microorganisms (GCM) 10K type strain sequencing project: providing services to taxonomists for standard genome sequencing and annotation.</title>
        <authorList>
            <consortium name="The Broad Institute Genomics Platform"/>
            <consortium name="The Broad Institute Genome Sequencing Center for Infectious Disease"/>
            <person name="Wu L."/>
            <person name="Ma J."/>
        </authorList>
    </citation>
    <scope>NUCLEOTIDE SEQUENCE [LARGE SCALE GENOMIC DNA]</scope>
    <source>
        <strain evidence="2">JCM 17024</strain>
    </source>
</reference>
<comment type="caution">
    <text evidence="1">The sequence shown here is derived from an EMBL/GenBank/DDBJ whole genome shotgun (WGS) entry which is preliminary data.</text>
</comment>
<dbReference type="EMBL" id="BAABCP010000001">
    <property type="protein sequence ID" value="GAA3935838.1"/>
    <property type="molecule type" value="Genomic_DNA"/>
</dbReference>